<dbReference type="GO" id="GO:0005829">
    <property type="term" value="C:cytosol"/>
    <property type="evidence" value="ECO:0007669"/>
    <property type="project" value="TreeGrafter"/>
</dbReference>
<dbReference type="Proteomes" id="UP000004848">
    <property type="component" value="Unassembled WGS sequence"/>
</dbReference>
<dbReference type="InterPro" id="IPR018488">
    <property type="entry name" value="cNMP-bd_CS"/>
</dbReference>
<keyword evidence="1" id="KW-0805">Transcription regulation</keyword>
<feature type="domain" description="Cyclic nucleotide-binding" evidence="4">
    <location>
        <begin position="34"/>
        <end position="154"/>
    </location>
</feature>
<accession>A0P0J2</accession>
<dbReference type="Gene3D" id="1.10.10.10">
    <property type="entry name" value="Winged helix-like DNA-binding domain superfamily/Winged helix DNA-binding domain"/>
    <property type="match status" value="1"/>
</dbReference>
<keyword evidence="3" id="KW-0804">Transcription</keyword>
<organism evidence="6 7">
    <name type="scientific">Roseibium aggregatum (strain ATCC 25650 / DSM 13394 / JCM 20685 / NBRC 16684 / NCIMB 2208 / IAM 12614 / B1)</name>
    <name type="common">Stappia aggregata</name>
    <dbReference type="NCBI Taxonomy" id="384765"/>
    <lineage>
        <taxon>Bacteria</taxon>
        <taxon>Pseudomonadati</taxon>
        <taxon>Pseudomonadota</taxon>
        <taxon>Alphaproteobacteria</taxon>
        <taxon>Hyphomicrobiales</taxon>
        <taxon>Stappiaceae</taxon>
        <taxon>Roseibium</taxon>
    </lineage>
</organism>
<evidence type="ECO:0000259" key="5">
    <source>
        <dbReference type="PROSITE" id="PS51063"/>
    </source>
</evidence>
<dbReference type="InterPro" id="IPR036388">
    <property type="entry name" value="WH-like_DNA-bd_sf"/>
</dbReference>
<dbReference type="InterPro" id="IPR014710">
    <property type="entry name" value="RmlC-like_jellyroll"/>
</dbReference>
<dbReference type="InterPro" id="IPR000595">
    <property type="entry name" value="cNMP-bd_dom"/>
</dbReference>
<reference evidence="6 7" key="1">
    <citation type="submission" date="2006-05" db="EMBL/GenBank/DDBJ databases">
        <authorList>
            <person name="King G."/>
            <person name="Ferriera S."/>
            <person name="Johnson J."/>
            <person name="Kravitz S."/>
            <person name="Beeson K."/>
            <person name="Sutton G."/>
            <person name="Rogers Y.-H."/>
            <person name="Friedman R."/>
            <person name="Frazier M."/>
            <person name="Venter J.C."/>
        </authorList>
    </citation>
    <scope>NUCLEOTIDE SEQUENCE [LARGE SCALE GENOMIC DNA]</scope>
    <source>
        <strain evidence="7">ATCC 25650 / DSM 13394 / JCM 20685 / NBRC 16684 / NCIMB 2208 / IAM 12614 / B1</strain>
    </source>
</reference>
<dbReference type="PROSITE" id="PS51063">
    <property type="entry name" value="HTH_CRP_2"/>
    <property type="match status" value="1"/>
</dbReference>
<dbReference type="PANTHER" id="PTHR24567">
    <property type="entry name" value="CRP FAMILY TRANSCRIPTIONAL REGULATORY PROTEIN"/>
    <property type="match status" value="1"/>
</dbReference>
<dbReference type="PANTHER" id="PTHR24567:SF68">
    <property type="entry name" value="DNA-BINDING TRANSCRIPTIONAL DUAL REGULATOR CRP"/>
    <property type="match status" value="1"/>
</dbReference>
<dbReference type="InterPro" id="IPR012318">
    <property type="entry name" value="HTH_CRP"/>
</dbReference>
<dbReference type="SUPFAM" id="SSF51206">
    <property type="entry name" value="cAMP-binding domain-like"/>
    <property type="match status" value="1"/>
</dbReference>
<evidence type="ECO:0000313" key="6">
    <source>
        <dbReference type="EMBL" id="EAV41306.1"/>
    </source>
</evidence>
<protein>
    <submittedName>
        <fullName evidence="6">Putative catabolite gene activator</fullName>
    </submittedName>
</protein>
<comment type="caution">
    <text evidence="6">The sequence shown here is derived from an EMBL/GenBank/DDBJ whole genome shotgun (WGS) entry which is preliminary data.</text>
</comment>
<dbReference type="InterPro" id="IPR036390">
    <property type="entry name" value="WH_DNA-bd_sf"/>
</dbReference>
<evidence type="ECO:0000259" key="4">
    <source>
        <dbReference type="PROSITE" id="PS50042"/>
    </source>
</evidence>
<dbReference type="PROSITE" id="PS50042">
    <property type="entry name" value="CNMP_BINDING_3"/>
    <property type="match status" value="1"/>
</dbReference>
<dbReference type="PROSITE" id="PS00889">
    <property type="entry name" value="CNMP_BINDING_2"/>
    <property type="match status" value="1"/>
</dbReference>
<dbReference type="AlphaFoldDB" id="A0P0J2"/>
<gene>
    <name evidence="6" type="ORF">SIAM614_00909</name>
</gene>
<dbReference type="EMBL" id="AAUW01000021">
    <property type="protein sequence ID" value="EAV41306.1"/>
    <property type="molecule type" value="Genomic_DNA"/>
</dbReference>
<dbReference type="InterPro" id="IPR018490">
    <property type="entry name" value="cNMP-bd_dom_sf"/>
</dbReference>
<keyword evidence="2" id="KW-0238">DNA-binding</keyword>
<evidence type="ECO:0000256" key="3">
    <source>
        <dbReference type="ARBA" id="ARBA00023163"/>
    </source>
</evidence>
<dbReference type="GO" id="GO:0003700">
    <property type="term" value="F:DNA-binding transcription factor activity"/>
    <property type="evidence" value="ECO:0007669"/>
    <property type="project" value="TreeGrafter"/>
</dbReference>
<feature type="domain" description="HTH crp-type" evidence="5">
    <location>
        <begin position="168"/>
        <end position="238"/>
    </location>
</feature>
<dbReference type="SMART" id="SM00100">
    <property type="entry name" value="cNMP"/>
    <property type="match status" value="1"/>
</dbReference>
<evidence type="ECO:0000313" key="7">
    <source>
        <dbReference type="Proteomes" id="UP000004848"/>
    </source>
</evidence>
<dbReference type="Pfam" id="PF00027">
    <property type="entry name" value="cNMP_binding"/>
    <property type="match status" value="1"/>
</dbReference>
<name>A0P0J2_ROSAI</name>
<dbReference type="GO" id="GO:0003677">
    <property type="term" value="F:DNA binding"/>
    <property type="evidence" value="ECO:0007669"/>
    <property type="project" value="UniProtKB-KW"/>
</dbReference>
<sequence>MVPSIRRNLTKDRAAGMATDSSHDKYKLLGNSFIFDALDAQAREDLARFAFLKKFSAGEVIFTMGTLGQSMMAIAEGTVRVSMFTPSGGEVTLTDLKTGDVFGEIALLDGQERSASVKALTNCTVVVLERRNFLEVLRRDSNLSIKLIELLCQRVRRSDERMIEGTFLELPARLAKLILRLSAPVSEERPLKKLSQSQSELAGMIGNTRENVNRCLRKWQKANLVNMQDGWLFLLDRPGLMKLADPDGEA</sequence>
<dbReference type="Pfam" id="PF13545">
    <property type="entry name" value="HTH_Crp_2"/>
    <property type="match status" value="1"/>
</dbReference>
<dbReference type="SMART" id="SM00419">
    <property type="entry name" value="HTH_CRP"/>
    <property type="match status" value="1"/>
</dbReference>
<evidence type="ECO:0000256" key="1">
    <source>
        <dbReference type="ARBA" id="ARBA00023015"/>
    </source>
</evidence>
<dbReference type="InterPro" id="IPR050397">
    <property type="entry name" value="Env_Response_Regulators"/>
</dbReference>
<dbReference type="Gene3D" id="2.60.120.10">
    <property type="entry name" value="Jelly Rolls"/>
    <property type="match status" value="1"/>
</dbReference>
<dbReference type="eggNOG" id="COG0664">
    <property type="taxonomic scope" value="Bacteria"/>
</dbReference>
<dbReference type="SUPFAM" id="SSF46785">
    <property type="entry name" value="Winged helix' DNA-binding domain"/>
    <property type="match status" value="1"/>
</dbReference>
<evidence type="ECO:0000256" key="2">
    <source>
        <dbReference type="ARBA" id="ARBA00023125"/>
    </source>
</evidence>
<dbReference type="CDD" id="cd00038">
    <property type="entry name" value="CAP_ED"/>
    <property type="match status" value="1"/>
</dbReference>
<proteinExistence type="predicted"/>